<gene>
    <name evidence="1" type="ORF">PR001_g13030</name>
    <name evidence="2" type="ORF">PR003_g13566</name>
</gene>
<evidence type="ECO:0000313" key="3">
    <source>
        <dbReference type="Proteomes" id="UP000429607"/>
    </source>
</evidence>
<dbReference type="EMBL" id="QXFV01000871">
    <property type="protein sequence ID" value="KAE9022938.1"/>
    <property type="molecule type" value="Genomic_DNA"/>
</dbReference>
<dbReference type="AlphaFoldDB" id="A0A6A3LXS2"/>
<accession>A0A6A3LXS2</accession>
<keyword evidence="4" id="KW-1185">Reference proteome</keyword>
<comment type="caution">
    <text evidence="1">The sequence shown here is derived from an EMBL/GenBank/DDBJ whole genome shotgun (WGS) entry which is preliminary data.</text>
</comment>
<evidence type="ECO:0000313" key="2">
    <source>
        <dbReference type="EMBL" id="KAE9334344.1"/>
    </source>
</evidence>
<proteinExistence type="predicted"/>
<dbReference type="EMBL" id="QXFT01000860">
    <property type="protein sequence ID" value="KAE9334344.1"/>
    <property type="molecule type" value="Genomic_DNA"/>
</dbReference>
<organism evidence="1 3">
    <name type="scientific">Phytophthora rubi</name>
    <dbReference type="NCBI Taxonomy" id="129364"/>
    <lineage>
        <taxon>Eukaryota</taxon>
        <taxon>Sar</taxon>
        <taxon>Stramenopiles</taxon>
        <taxon>Oomycota</taxon>
        <taxon>Peronosporomycetes</taxon>
        <taxon>Peronosporales</taxon>
        <taxon>Peronosporaceae</taxon>
        <taxon>Phytophthora</taxon>
    </lineage>
</organism>
<protein>
    <submittedName>
        <fullName evidence="1">Uncharacterized protein</fullName>
    </submittedName>
</protein>
<dbReference type="Proteomes" id="UP000434957">
    <property type="component" value="Unassembled WGS sequence"/>
</dbReference>
<reference evidence="1 3" key="1">
    <citation type="submission" date="2018-09" db="EMBL/GenBank/DDBJ databases">
        <title>Genomic investigation of the strawberry pathogen Phytophthora fragariae indicates pathogenicity is determined by transcriptional variation in three key races.</title>
        <authorList>
            <person name="Adams T.M."/>
            <person name="Armitage A.D."/>
            <person name="Sobczyk M.K."/>
            <person name="Bates H.J."/>
            <person name="Dunwell J.M."/>
            <person name="Nellist C.F."/>
            <person name="Harrison R.J."/>
        </authorList>
    </citation>
    <scope>NUCLEOTIDE SEQUENCE [LARGE SCALE GENOMIC DNA]</scope>
    <source>
        <strain evidence="1 3">SCRP249</strain>
        <strain evidence="2 4">SCRP333</strain>
    </source>
</reference>
<dbReference type="Proteomes" id="UP000429607">
    <property type="component" value="Unassembled WGS sequence"/>
</dbReference>
<sequence>MRFDAVDSIAFDGTLYTESNGLKFVEHVCNHQDMDTFAIIREKTSVHHHLHLAVYQTRRPLCMVCHQVQLPLLVHDIRASCDGEVVHRHTLLVVVQRQVPRMGEHLNEMESVHDSVAKKHITKGMEMRGNFFINVGSANDGMRSLLSKIESQFFRPLTV</sequence>
<evidence type="ECO:0000313" key="4">
    <source>
        <dbReference type="Proteomes" id="UP000434957"/>
    </source>
</evidence>
<evidence type="ECO:0000313" key="1">
    <source>
        <dbReference type="EMBL" id="KAE9022938.1"/>
    </source>
</evidence>
<name>A0A6A3LXS2_9STRA</name>